<evidence type="ECO:0000256" key="2">
    <source>
        <dbReference type="ARBA" id="ARBA00022475"/>
    </source>
</evidence>
<feature type="region of interest" description="Disordered" evidence="7">
    <location>
        <begin position="72"/>
        <end position="104"/>
    </location>
</feature>
<organism evidence="8 9">
    <name type="scientific">Acidipropionibacterium jensenii</name>
    <dbReference type="NCBI Taxonomy" id="1749"/>
    <lineage>
        <taxon>Bacteria</taxon>
        <taxon>Bacillati</taxon>
        <taxon>Actinomycetota</taxon>
        <taxon>Actinomycetes</taxon>
        <taxon>Propionibacteriales</taxon>
        <taxon>Propionibacteriaceae</taxon>
        <taxon>Acidipropionibacterium</taxon>
    </lineage>
</organism>
<evidence type="ECO:0000256" key="6">
    <source>
        <dbReference type="ARBA" id="ARBA00023315"/>
    </source>
</evidence>
<evidence type="ECO:0000256" key="3">
    <source>
        <dbReference type="ARBA" id="ARBA00022519"/>
    </source>
</evidence>
<keyword evidence="6" id="KW-0012">Acyltransferase</keyword>
<evidence type="ECO:0000313" key="8">
    <source>
        <dbReference type="EMBL" id="AZZ39360.1"/>
    </source>
</evidence>
<dbReference type="KEGG" id="aji:C0Z10_05930"/>
<evidence type="ECO:0000256" key="5">
    <source>
        <dbReference type="ARBA" id="ARBA00023136"/>
    </source>
</evidence>
<dbReference type="InterPro" id="IPR004960">
    <property type="entry name" value="LipA_acyltrans"/>
</dbReference>
<reference evidence="9" key="1">
    <citation type="submission" date="2017-12" db="EMBL/GenBank/DDBJ databases">
        <title>Whole genome sequencing of Acidipropionibacterium jensenii strains JS279 and JS280.</title>
        <authorList>
            <person name="Deptula P."/>
            <person name="Laine P."/>
            <person name="Smolander O.-P."/>
            <person name="Paulin L."/>
            <person name="Auvinen P."/>
            <person name="Varmanen P."/>
        </authorList>
    </citation>
    <scope>NUCLEOTIDE SEQUENCE [LARGE SCALE GENOMIC DNA]</scope>
    <source>
        <strain evidence="9">JS280</strain>
    </source>
</reference>
<evidence type="ECO:0008006" key="10">
    <source>
        <dbReference type="Google" id="ProtNLM"/>
    </source>
</evidence>
<gene>
    <name evidence="8" type="ORF">C0Z10_05930</name>
</gene>
<dbReference type="Pfam" id="PF03279">
    <property type="entry name" value="Lip_A_acyltrans"/>
    <property type="match status" value="1"/>
</dbReference>
<name>A0A3Q9UKP5_9ACTN</name>
<dbReference type="EMBL" id="CP025570">
    <property type="protein sequence ID" value="AZZ39360.1"/>
    <property type="molecule type" value="Genomic_DNA"/>
</dbReference>
<evidence type="ECO:0000256" key="7">
    <source>
        <dbReference type="SAM" id="MobiDB-lite"/>
    </source>
</evidence>
<feature type="region of interest" description="Disordered" evidence="7">
    <location>
        <begin position="1"/>
        <end position="54"/>
    </location>
</feature>
<keyword evidence="2" id="KW-1003">Cell membrane</keyword>
<dbReference type="GO" id="GO:0016746">
    <property type="term" value="F:acyltransferase activity"/>
    <property type="evidence" value="ECO:0007669"/>
    <property type="project" value="UniProtKB-KW"/>
</dbReference>
<keyword evidence="4" id="KW-0808">Transferase</keyword>
<dbReference type="GO" id="GO:0005886">
    <property type="term" value="C:plasma membrane"/>
    <property type="evidence" value="ECO:0007669"/>
    <property type="project" value="UniProtKB-SubCell"/>
</dbReference>
<comment type="subcellular location">
    <subcellularLocation>
        <location evidence="1">Cell inner membrane</location>
    </subcellularLocation>
</comment>
<evidence type="ECO:0000256" key="1">
    <source>
        <dbReference type="ARBA" id="ARBA00004533"/>
    </source>
</evidence>
<dbReference type="AlphaFoldDB" id="A0A3Q9UKP5"/>
<dbReference type="PANTHER" id="PTHR30606:SF10">
    <property type="entry name" value="PHOSPHATIDYLINOSITOL MANNOSIDE ACYLTRANSFERASE"/>
    <property type="match status" value="1"/>
</dbReference>
<protein>
    <recommendedName>
        <fullName evidence="10">Phosphatidylinositol mannoside acyltransferase</fullName>
    </recommendedName>
</protein>
<keyword evidence="3" id="KW-0997">Cell inner membrane</keyword>
<accession>A0A3Q9UKP5</accession>
<keyword evidence="5" id="KW-0472">Membrane</keyword>
<feature type="compositionally biased region" description="Basic and acidic residues" evidence="7">
    <location>
        <begin position="20"/>
        <end position="32"/>
    </location>
</feature>
<sequence>MGRGRTGGAHPRPGDLLCEGEGRVPGEDRVDGPGHPFRPTPGDPVGGRAHRPGECRRPSSLVHLGTACRAVLPQPGRSRDGRTADGRGAPTGHLVTPGHRCDSGRSPGRLSAATLGLAGHLPDSLWRPGAQLAGSVLARFPTAGVRRWRGNAQTMTGQRPSPAQTRRAVVSWMRTTVTSMQLSRWSGERIDATVDHDPAQLQALRRACRDRGALVALPHMGSWDLAGAWVARRGMPVTTVAEHLPEAEFRLFVRTRERLGMRVLGYREPGTVRHLVEDLSGHRLVCLVADRDLSGGGVPVGWATADGPVPGSMPAGPAHLAVLTGAALIGAACSYRGPDRMRIEFSPILEPAAGGTSRQRVGQLTERLAEWFSAQIRDQVCDWHMFQPFFPDPVIPDNGAMHPDSAGTGQ</sequence>
<dbReference type="GO" id="GO:0009247">
    <property type="term" value="P:glycolipid biosynthetic process"/>
    <property type="evidence" value="ECO:0007669"/>
    <property type="project" value="UniProtKB-ARBA"/>
</dbReference>
<dbReference type="PANTHER" id="PTHR30606">
    <property type="entry name" value="LIPID A BIOSYNTHESIS LAUROYL ACYLTRANSFERASE"/>
    <property type="match status" value="1"/>
</dbReference>
<evidence type="ECO:0000313" key="9">
    <source>
        <dbReference type="Proteomes" id="UP000285875"/>
    </source>
</evidence>
<dbReference type="CDD" id="cd07984">
    <property type="entry name" value="LPLAT_LABLAT-like"/>
    <property type="match status" value="1"/>
</dbReference>
<dbReference type="Proteomes" id="UP000285875">
    <property type="component" value="Chromosome"/>
</dbReference>
<evidence type="ECO:0000256" key="4">
    <source>
        <dbReference type="ARBA" id="ARBA00022679"/>
    </source>
</evidence>
<proteinExistence type="predicted"/>